<reference evidence="2 3" key="1">
    <citation type="journal article" date="2005" name="Int. J. Syst. Evol. Microbiol.">
        <title>Bacillus cibi sp. nov., isolated from jeotgal, a traditional Korean fermented seafood.</title>
        <authorList>
            <person name="Yoon J.H."/>
            <person name="Lee C.H."/>
            <person name="Oh T.K."/>
        </authorList>
    </citation>
    <scope>NUCLEOTIDE SEQUENCE [LARGE SCALE GENOMIC DNA]</scope>
    <source>
        <strain evidence="2 3">DSM 16189</strain>
    </source>
</reference>
<dbReference type="Proteomes" id="UP000028549">
    <property type="component" value="Unassembled WGS sequence"/>
</dbReference>
<dbReference type="GO" id="GO:0016747">
    <property type="term" value="F:acyltransferase activity, transferring groups other than amino-acyl groups"/>
    <property type="evidence" value="ECO:0007669"/>
    <property type="project" value="InterPro"/>
</dbReference>
<dbReference type="EMBL" id="JNVC02000001">
    <property type="protein sequence ID" value="KEZ53747.1"/>
    <property type="molecule type" value="Genomic_DNA"/>
</dbReference>
<feature type="domain" description="N-acetyltransferase" evidence="1">
    <location>
        <begin position="13"/>
        <end position="178"/>
    </location>
</feature>
<evidence type="ECO:0000313" key="2">
    <source>
        <dbReference type="EMBL" id="KEZ53747.1"/>
    </source>
</evidence>
<dbReference type="PANTHER" id="PTHR43415:SF5">
    <property type="entry name" value="ACETYLTRANSFERASE"/>
    <property type="match status" value="1"/>
</dbReference>
<evidence type="ECO:0000313" key="3">
    <source>
        <dbReference type="Proteomes" id="UP000028549"/>
    </source>
</evidence>
<dbReference type="InterPro" id="IPR016181">
    <property type="entry name" value="Acyl_CoA_acyltransferase"/>
</dbReference>
<protein>
    <submittedName>
        <fullName evidence="2">Acetyltransferase</fullName>
    </submittedName>
</protein>
<evidence type="ECO:0000259" key="1">
    <source>
        <dbReference type="PROSITE" id="PS51186"/>
    </source>
</evidence>
<dbReference type="AlphaFoldDB" id="A0A084H2D5"/>
<comment type="caution">
    <text evidence="2">The sequence shown here is derived from an EMBL/GenBank/DDBJ whole genome shotgun (WGS) entry which is preliminary data.</text>
</comment>
<dbReference type="RefSeq" id="WP_029282065.1">
    <property type="nucleotide sequence ID" value="NZ_JNVC02000001.1"/>
</dbReference>
<dbReference type="STRING" id="246786.GS18_0201935"/>
<dbReference type="PANTHER" id="PTHR43415">
    <property type="entry name" value="SPERMIDINE N(1)-ACETYLTRANSFERASE"/>
    <property type="match status" value="1"/>
</dbReference>
<name>A0A084H2D5_METID</name>
<dbReference type="OrthoDB" id="9795206at2"/>
<proteinExistence type="predicted"/>
<dbReference type="Pfam" id="PF13302">
    <property type="entry name" value="Acetyltransf_3"/>
    <property type="match status" value="1"/>
</dbReference>
<dbReference type="SUPFAM" id="SSF55729">
    <property type="entry name" value="Acyl-CoA N-acyltransferases (Nat)"/>
    <property type="match status" value="1"/>
</dbReference>
<sequence>MAENSSIWQGELVRLRPVQPSDWVKFHKDGMDSEIARLNDAVYGPRSEEGTRRWTEAETEKGWNGDSVRLSIENAAGEFAGSISTDKCDPRNGTFSYGISIFREYWRKGYAGDAIRIVLRYFFEELRYQKANAHVYSYNEASISLHRNLGFQEEGRMRNMIYTKGSYHDLLLFGITREEYKKISEPLRL</sequence>
<dbReference type="PROSITE" id="PS51186">
    <property type="entry name" value="GNAT"/>
    <property type="match status" value="1"/>
</dbReference>
<dbReference type="Gene3D" id="3.40.630.30">
    <property type="match status" value="1"/>
</dbReference>
<organism evidence="2 3">
    <name type="scientific">Metabacillus indicus</name>
    <name type="common">Bacillus indicus</name>
    <dbReference type="NCBI Taxonomy" id="246786"/>
    <lineage>
        <taxon>Bacteria</taxon>
        <taxon>Bacillati</taxon>
        <taxon>Bacillota</taxon>
        <taxon>Bacilli</taxon>
        <taxon>Bacillales</taxon>
        <taxon>Bacillaceae</taxon>
        <taxon>Metabacillus</taxon>
    </lineage>
</organism>
<accession>A0A084H2D5</accession>
<dbReference type="InterPro" id="IPR000182">
    <property type="entry name" value="GNAT_dom"/>
</dbReference>
<gene>
    <name evidence="2" type="ORF">GS18_0201935</name>
</gene>
<keyword evidence="3" id="KW-1185">Reference proteome</keyword>